<reference evidence="2 3" key="1">
    <citation type="submission" date="2015-09" db="EMBL/GenBank/DDBJ databases">
        <authorList>
            <consortium name="Pathogen Informatics"/>
        </authorList>
    </citation>
    <scope>NUCLEOTIDE SEQUENCE [LARGE SCALE GENOMIC DNA]</scope>
    <source>
        <strain evidence="2 3">2789STDY5834861</strain>
    </source>
</reference>
<dbReference type="EMBL" id="CYZP01000015">
    <property type="protein sequence ID" value="CUO11716.1"/>
    <property type="molecule type" value="Genomic_DNA"/>
</dbReference>
<evidence type="ECO:0000256" key="1">
    <source>
        <dbReference type="SAM" id="MobiDB-lite"/>
    </source>
</evidence>
<feature type="compositionally biased region" description="Basic and acidic residues" evidence="1">
    <location>
        <begin position="40"/>
        <end position="53"/>
    </location>
</feature>
<accession>A0A174CJI9</accession>
<sequence>MQIMKRLLIKNKRKLWLWFLLLVFLFLACRAAYITGSKAEQTRNNEVEERQADSRSIPNEMEILC</sequence>
<dbReference type="Proteomes" id="UP000095645">
    <property type="component" value="Unassembled WGS sequence"/>
</dbReference>
<protein>
    <submittedName>
        <fullName evidence="2">Uncharacterized protein</fullName>
    </submittedName>
</protein>
<evidence type="ECO:0000313" key="2">
    <source>
        <dbReference type="EMBL" id="CUO11716.1"/>
    </source>
</evidence>
<dbReference type="AlphaFoldDB" id="A0A174CJI9"/>
<evidence type="ECO:0000313" key="3">
    <source>
        <dbReference type="Proteomes" id="UP000095645"/>
    </source>
</evidence>
<name>A0A174CJI9_9FIRM</name>
<feature type="region of interest" description="Disordered" evidence="1">
    <location>
        <begin position="39"/>
        <end position="65"/>
    </location>
</feature>
<organism evidence="2 3">
    <name type="scientific">Blautia obeum</name>
    <dbReference type="NCBI Taxonomy" id="40520"/>
    <lineage>
        <taxon>Bacteria</taxon>
        <taxon>Bacillati</taxon>
        <taxon>Bacillota</taxon>
        <taxon>Clostridia</taxon>
        <taxon>Lachnospirales</taxon>
        <taxon>Lachnospiraceae</taxon>
        <taxon>Blautia</taxon>
    </lineage>
</organism>
<dbReference type="PROSITE" id="PS51257">
    <property type="entry name" value="PROKAR_LIPOPROTEIN"/>
    <property type="match status" value="1"/>
</dbReference>
<proteinExistence type="predicted"/>
<gene>
    <name evidence="2" type="ORF">ERS852476_01932</name>
</gene>